<sequence length="113" mass="13147">DENFYLQLLEDLKAHMGENQFKNFMHIIAQETGIELLNRKITNQSGRKTLIQSLKDMRKSDYEVMTNSRHKTICGMISYKRPKDNLQMKNISDLYSAIAPNNQLAQSNQVIQN</sequence>
<protein>
    <submittedName>
        <fullName evidence="1">9443_t:CDS:1</fullName>
    </submittedName>
</protein>
<feature type="non-terminal residue" evidence="1">
    <location>
        <position position="113"/>
    </location>
</feature>
<dbReference type="OrthoDB" id="10038493at2759"/>
<evidence type="ECO:0000313" key="1">
    <source>
        <dbReference type="EMBL" id="CAG8765466.1"/>
    </source>
</evidence>
<dbReference type="AlphaFoldDB" id="A0A9N9J720"/>
<organism evidence="1 2">
    <name type="scientific">Racocetra fulgida</name>
    <dbReference type="NCBI Taxonomy" id="60492"/>
    <lineage>
        <taxon>Eukaryota</taxon>
        <taxon>Fungi</taxon>
        <taxon>Fungi incertae sedis</taxon>
        <taxon>Mucoromycota</taxon>
        <taxon>Glomeromycotina</taxon>
        <taxon>Glomeromycetes</taxon>
        <taxon>Diversisporales</taxon>
        <taxon>Gigasporaceae</taxon>
        <taxon>Racocetra</taxon>
    </lineage>
</organism>
<dbReference type="Proteomes" id="UP000789396">
    <property type="component" value="Unassembled WGS sequence"/>
</dbReference>
<name>A0A9N9J720_9GLOM</name>
<accession>A0A9N9J720</accession>
<proteinExistence type="predicted"/>
<keyword evidence="2" id="KW-1185">Reference proteome</keyword>
<reference evidence="1" key="1">
    <citation type="submission" date="2021-06" db="EMBL/GenBank/DDBJ databases">
        <authorList>
            <person name="Kallberg Y."/>
            <person name="Tangrot J."/>
            <person name="Rosling A."/>
        </authorList>
    </citation>
    <scope>NUCLEOTIDE SEQUENCE</scope>
    <source>
        <strain evidence="1">IN212</strain>
    </source>
</reference>
<dbReference type="EMBL" id="CAJVPZ010043315">
    <property type="protein sequence ID" value="CAG8765466.1"/>
    <property type="molecule type" value="Genomic_DNA"/>
</dbReference>
<feature type="non-terminal residue" evidence="1">
    <location>
        <position position="1"/>
    </location>
</feature>
<gene>
    <name evidence="1" type="ORF">RFULGI_LOCUS14644</name>
</gene>
<comment type="caution">
    <text evidence="1">The sequence shown here is derived from an EMBL/GenBank/DDBJ whole genome shotgun (WGS) entry which is preliminary data.</text>
</comment>
<evidence type="ECO:0000313" key="2">
    <source>
        <dbReference type="Proteomes" id="UP000789396"/>
    </source>
</evidence>